<gene>
    <name evidence="3" type="ORF">HELGO_WM95054</name>
</gene>
<dbReference type="AlphaFoldDB" id="A0A6S6TK66"/>
<evidence type="ECO:0000313" key="3">
    <source>
        <dbReference type="EMBL" id="CAA6818597.1"/>
    </source>
</evidence>
<keyword evidence="2" id="KW-0175">Coiled coil</keyword>
<evidence type="ECO:0000256" key="1">
    <source>
        <dbReference type="ARBA" id="ARBA00009964"/>
    </source>
</evidence>
<protein>
    <recommendedName>
        <fullName evidence="4">Transposase</fullName>
    </recommendedName>
</protein>
<dbReference type="InterPro" id="IPR009057">
    <property type="entry name" value="Homeodomain-like_sf"/>
</dbReference>
<accession>A0A6S6TK66</accession>
<dbReference type="EMBL" id="CACVAT010000306">
    <property type="protein sequence ID" value="CAA6818597.1"/>
    <property type="molecule type" value="Genomic_DNA"/>
</dbReference>
<dbReference type="InterPro" id="IPR002514">
    <property type="entry name" value="Transposase_8"/>
</dbReference>
<feature type="coiled-coil region" evidence="2">
    <location>
        <begin position="114"/>
        <end position="148"/>
    </location>
</feature>
<dbReference type="GO" id="GO:0006313">
    <property type="term" value="P:DNA transposition"/>
    <property type="evidence" value="ECO:0007669"/>
    <property type="project" value="InterPro"/>
</dbReference>
<sequence length="166" mass="18901">MAHYSPERKESVLKKLLPPHNMSVASVAREEGVSEQTLYNWRHQAKQAGRPVPGKTKRSEQWSAESKLAVVVETMPLSESELSQYCREKGLYSEQVNTWKSECLSGFQISAEQRKQATRQAQADKAEIKDLKRDLRIKEKALAETAALLVLRKKLHALWGEDNEVN</sequence>
<dbReference type="GO" id="GO:0003677">
    <property type="term" value="F:DNA binding"/>
    <property type="evidence" value="ECO:0007669"/>
    <property type="project" value="InterPro"/>
</dbReference>
<dbReference type="GO" id="GO:0004803">
    <property type="term" value="F:transposase activity"/>
    <property type="evidence" value="ECO:0007669"/>
    <property type="project" value="InterPro"/>
</dbReference>
<dbReference type="Pfam" id="PF01527">
    <property type="entry name" value="HTH_Tnp_1"/>
    <property type="match status" value="1"/>
</dbReference>
<comment type="similarity">
    <text evidence="1">Belongs to the transposase 8 family.</text>
</comment>
<proteinExistence type="inferred from homology"/>
<reference evidence="3" key="1">
    <citation type="submission" date="2020-01" db="EMBL/GenBank/DDBJ databases">
        <authorList>
            <person name="Meier V. D."/>
            <person name="Meier V D."/>
        </authorList>
    </citation>
    <scope>NUCLEOTIDE SEQUENCE</scope>
    <source>
        <strain evidence="3">HLG_WM_MAG_09</strain>
    </source>
</reference>
<dbReference type="SUPFAM" id="SSF46689">
    <property type="entry name" value="Homeodomain-like"/>
    <property type="match status" value="1"/>
</dbReference>
<evidence type="ECO:0008006" key="4">
    <source>
        <dbReference type="Google" id="ProtNLM"/>
    </source>
</evidence>
<evidence type="ECO:0000256" key="2">
    <source>
        <dbReference type="SAM" id="Coils"/>
    </source>
</evidence>
<name>A0A6S6TK66_9GAMM</name>
<organism evidence="3">
    <name type="scientific">uncultured Thiotrichaceae bacterium</name>
    <dbReference type="NCBI Taxonomy" id="298394"/>
    <lineage>
        <taxon>Bacteria</taxon>
        <taxon>Pseudomonadati</taxon>
        <taxon>Pseudomonadota</taxon>
        <taxon>Gammaproteobacteria</taxon>
        <taxon>Thiotrichales</taxon>
        <taxon>Thiotrichaceae</taxon>
        <taxon>environmental samples</taxon>
    </lineage>
</organism>